<reference evidence="2" key="1">
    <citation type="journal article" date="2020" name="Stud. Mycol.">
        <title>101 Dothideomycetes genomes: a test case for predicting lifestyles and emergence of pathogens.</title>
        <authorList>
            <person name="Haridas S."/>
            <person name="Albert R."/>
            <person name="Binder M."/>
            <person name="Bloem J."/>
            <person name="Labutti K."/>
            <person name="Salamov A."/>
            <person name="Andreopoulos B."/>
            <person name="Baker S."/>
            <person name="Barry K."/>
            <person name="Bills G."/>
            <person name="Bluhm B."/>
            <person name="Cannon C."/>
            <person name="Castanera R."/>
            <person name="Culley D."/>
            <person name="Daum C."/>
            <person name="Ezra D."/>
            <person name="Gonzalez J."/>
            <person name="Henrissat B."/>
            <person name="Kuo A."/>
            <person name="Liang C."/>
            <person name="Lipzen A."/>
            <person name="Lutzoni F."/>
            <person name="Magnuson J."/>
            <person name="Mondo S."/>
            <person name="Nolan M."/>
            <person name="Ohm R."/>
            <person name="Pangilinan J."/>
            <person name="Park H.-J."/>
            <person name="Ramirez L."/>
            <person name="Alfaro M."/>
            <person name="Sun H."/>
            <person name="Tritt A."/>
            <person name="Yoshinaga Y."/>
            <person name="Zwiers L.-H."/>
            <person name="Turgeon B."/>
            <person name="Goodwin S."/>
            <person name="Spatafora J."/>
            <person name="Crous P."/>
            <person name="Grigoriev I."/>
        </authorList>
    </citation>
    <scope>NUCLEOTIDE SEQUENCE</scope>
    <source>
        <strain evidence="2">CBS 123094</strain>
    </source>
</reference>
<protein>
    <submittedName>
        <fullName evidence="2">Uncharacterized protein</fullName>
    </submittedName>
</protein>
<keyword evidence="3" id="KW-1185">Reference proteome</keyword>
<evidence type="ECO:0000256" key="1">
    <source>
        <dbReference type="SAM" id="MobiDB-lite"/>
    </source>
</evidence>
<organism evidence="2 3">
    <name type="scientific">Amniculicola lignicola CBS 123094</name>
    <dbReference type="NCBI Taxonomy" id="1392246"/>
    <lineage>
        <taxon>Eukaryota</taxon>
        <taxon>Fungi</taxon>
        <taxon>Dikarya</taxon>
        <taxon>Ascomycota</taxon>
        <taxon>Pezizomycotina</taxon>
        <taxon>Dothideomycetes</taxon>
        <taxon>Pleosporomycetidae</taxon>
        <taxon>Pleosporales</taxon>
        <taxon>Amniculicolaceae</taxon>
        <taxon>Amniculicola</taxon>
    </lineage>
</organism>
<proteinExistence type="predicted"/>
<feature type="compositionally biased region" description="Basic residues" evidence="1">
    <location>
        <begin position="41"/>
        <end position="51"/>
    </location>
</feature>
<feature type="region of interest" description="Disordered" evidence="1">
    <location>
        <begin position="1"/>
        <end position="68"/>
    </location>
</feature>
<evidence type="ECO:0000313" key="3">
    <source>
        <dbReference type="Proteomes" id="UP000799779"/>
    </source>
</evidence>
<gene>
    <name evidence="2" type="ORF">P154DRAFT_573783</name>
</gene>
<dbReference type="Proteomes" id="UP000799779">
    <property type="component" value="Unassembled WGS sequence"/>
</dbReference>
<evidence type="ECO:0000313" key="2">
    <source>
        <dbReference type="EMBL" id="KAF2002582.1"/>
    </source>
</evidence>
<sequence>MVSTFPHSQTATWQTYSEYSTHTSQRRQRTSKPNLHAYPAPKRRPKRRGHDRIHPHTRDSERTHNEGGTECVARTRDFCIRHRGRVSQGKPSLAGSLVSVNALRRSGDIALEGLDPILFAPGKVRSDERPRGAMEEAGHTREASGERRPQEHNTALAVIEEFEDAMCTPPIVRTHSKQPVSRCCDVDVGDVVGE</sequence>
<accession>A0A6A5WLJ1</accession>
<feature type="compositionally biased region" description="Polar residues" evidence="1">
    <location>
        <begin position="1"/>
        <end position="23"/>
    </location>
</feature>
<dbReference type="AlphaFoldDB" id="A0A6A5WLJ1"/>
<feature type="region of interest" description="Disordered" evidence="1">
    <location>
        <begin position="125"/>
        <end position="151"/>
    </location>
</feature>
<dbReference type="EMBL" id="ML977576">
    <property type="protein sequence ID" value="KAF2002582.1"/>
    <property type="molecule type" value="Genomic_DNA"/>
</dbReference>
<name>A0A6A5WLJ1_9PLEO</name>
<feature type="compositionally biased region" description="Basic and acidic residues" evidence="1">
    <location>
        <begin position="52"/>
        <end position="68"/>
    </location>
</feature>